<keyword evidence="3" id="KW-1185">Reference proteome</keyword>
<dbReference type="KEGG" id="ncs:NCAS_0C03880"/>
<evidence type="ECO:0000259" key="1">
    <source>
        <dbReference type="Pfam" id="PF12550"/>
    </source>
</evidence>
<gene>
    <name evidence="2" type="primary">NCAS0C03880</name>
    <name evidence="2" type="ordered locus">NCAS_0C03880</name>
</gene>
<dbReference type="RefSeq" id="XP_003675743.1">
    <property type="nucleotide sequence ID" value="XM_003675695.1"/>
</dbReference>
<dbReference type="OrthoDB" id="4069959at2759"/>
<sequence length="329" mass="37757">MLDILSFGIDNIYRNNFNTPQSMDTYLNSSSPFVLRNDSPSDRFIELALKNHNDENTNYEKLETLDNYDSDNSIEYFEHTNAAQLALGNEQDIEIGDQSNTVELDQILHEVSIIKAQFSQMINTIDCVANGHPKNEIVENEVFDPMITSILDIVKTLAAPNSSELSHPNKYMDIKPLDDPCAHLPNYGVILCKSPSSSSQLWDEYTKVPNELGVKDLMMCVLNIKKDLEYNNNQSVQDFELILKRTTSIQRLEKLLGSSWRNKDKNFSRQINRRKKIWNSIEEGLKDGLTLEQCFCILDSYMHSINKGLSIYYNGVPFRLVDMQSLLHE</sequence>
<dbReference type="HOGENOM" id="CLU_844923_0_0_1"/>
<name>G0VD17_NAUCA</name>
<evidence type="ECO:0000313" key="2">
    <source>
        <dbReference type="EMBL" id="CCC69378.1"/>
    </source>
</evidence>
<reference key="2">
    <citation type="submission" date="2011-08" db="EMBL/GenBank/DDBJ databases">
        <title>Genome sequence of Naumovozyma castellii.</title>
        <authorList>
            <person name="Gordon J.L."/>
            <person name="Armisen D."/>
            <person name="Proux-Wera E."/>
            <person name="OhEigeartaigh S.S."/>
            <person name="Byrne K.P."/>
            <person name="Wolfe K.H."/>
        </authorList>
    </citation>
    <scope>NUCLEOTIDE SEQUENCE</scope>
    <source>
        <strain>Type strain:CBS 4309</strain>
    </source>
</reference>
<evidence type="ECO:0000313" key="3">
    <source>
        <dbReference type="Proteomes" id="UP000001640"/>
    </source>
</evidence>
<proteinExistence type="predicted"/>
<dbReference type="eggNOG" id="ENOG502RY18">
    <property type="taxonomic scope" value="Eukaryota"/>
</dbReference>
<dbReference type="GeneID" id="96902960"/>
<dbReference type="Pfam" id="PF12550">
    <property type="entry name" value="GCR1_C"/>
    <property type="match status" value="1"/>
</dbReference>
<dbReference type="InParanoid" id="G0VD17"/>
<dbReference type="EMBL" id="HE576754">
    <property type="protein sequence ID" value="CCC69378.1"/>
    <property type="molecule type" value="Genomic_DNA"/>
</dbReference>
<reference evidence="2 3" key="1">
    <citation type="journal article" date="2011" name="Proc. Natl. Acad. Sci. U.S.A.">
        <title>Evolutionary erosion of yeast sex chromosomes by mating-type switching accidents.</title>
        <authorList>
            <person name="Gordon J.L."/>
            <person name="Armisen D."/>
            <person name="Proux-Wera E."/>
            <person name="Oheigeartaigh S.S."/>
            <person name="Byrne K.P."/>
            <person name="Wolfe K.H."/>
        </authorList>
    </citation>
    <scope>NUCLEOTIDE SEQUENCE [LARGE SCALE GENOMIC DNA]</scope>
    <source>
        <strain evidence="3">ATCC 76901 / BCRC 22586 / CBS 4309 / NBRC 1992 / NRRL Y-12630</strain>
    </source>
</reference>
<dbReference type="Proteomes" id="UP000001640">
    <property type="component" value="Chromosome 3"/>
</dbReference>
<dbReference type="InterPro" id="IPR022210">
    <property type="entry name" value="TF_GCR1-like"/>
</dbReference>
<protein>
    <recommendedName>
        <fullName evidence="1">Transcription activator GCR1-like domain-containing protein</fullName>
    </recommendedName>
</protein>
<organism evidence="2 3">
    <name type="scientific">Naumovozyma castellii</name>
    <name type="common">Yeast</name>
    <name type="synonym">Saccharomyces castellii</name>
    <dbReference type="NCBI Taxonomy" id="27288"/>
    <lineage>
        <taxon>Eukaryota</taxon>
        <taxon>Fungi</taxon>
        <taxon>Dikarya</taxon>
        <taxon>Ascomycota</taxon>
        <taxon>Saccharomycotina</taxon>
        <taxon>Saccharomycetes</taxon>
        <taxon>Saccharomycetales</taxon>
        <taxon>Saccharomycetaceae</taxon>
        <taxon>Naumovozyma</taxon>
    </lineage>
</organism>
<dbReference type="AlphaFoldDB" id="G0VD17"/>
<feature type="domain" description="Transcription activator GCR1-like" evidence="1">
    <location>
        <begin position="237"/>
        <end position="300"/>
    </location>
</feature>
<accession>G0VD17</accession>